<evidence type="ECO:0000313" key="2">
    <source>
        <dbReference type="Proteomes" id="UP000195897"/>
    </source>
</evidence>
<comment type="caution">
    <text evidence="1">The sequence shown here is derived from an EMBL/GenBank/DDBJ whole genome shotgun (WGS) entry which is preliminary data.</text>
</comment>
<organism evidence="1 2">
    <name type="scientific">Butyricicoccus pullicaecorum</name>
    <dbReference type="NCBI Taxonomy" id="501571"/>
    <lineage>
        <taxon>Bacteria</taxon>
        <taxon>Bacillati</taxon>
        <taxon>Bacillota</taxon>
        <taxon>Clostridia</taxon>
        <taxon>Eubacteriales</taxon>
        <taxon>Butyricicoccaceae</taxon>
        <taxon>Butyricicoccus</taxon>
    </lineage>
</organism>
<reference evidence="2" key="1">
    <citation type="submission" date="2017-04" db="EMBL/GenBank/DDBJ databases">
        <title>Function of individual gut microbiota members based on whole genome sequencing of pure cultures obtained from chicken caecum.</title>
        <authorList>
            <person name="Medvecky M."/>
            <person name="Cejkova D."/>
            <person name="Polansky O."/>
            <person name="Karasova D."/>
            <person name="Kubasova T."/>
            <person name="Cizek A."/>
            <person name="Rychlik I."/>
        </authorList>
    </citation>
    <scope>NUCLEOTIDE SEQUENCE [LARGE SCALE GENOMIC DNA]</scope>
    <source>
        <strain evidence="2">An180</strain>
    </source>
</reference>
<evidence type="ECO:0000313" key="1">
    <source>
        <dbReference type="EMBL" id="OUP49778.1"/>
    </source>
</evidence>
<dbReference type="AlphaFoldDB" id="A0A1Y4KYY8"/>
<name>A0A1Y4KYY8_9FIRM</name>
<sequence>MEQLNYNHSTQEFWNYSDLNRAEEWTKYLCDSLNAYGYGVKIIPKTWAVGEYPTPTQLERIRSNINALQDAWFAVPEWRELMAVHRPDGCETITAEQVNAQEWDLQQMHDYLQAMVNAFELKQSGTLFMIAGGVLNAG</sequence>
<dbReference type="Proteomes" id="UP000195897">
    <property type="component" value="Unassembled WGS sequence"/>
</dbReference>
<dbReference type="RefSeq" id="WP_087374884.1">
    <property type="nucleotide sequence ID" value="NZ_NFKK01000035.1"/>
</dbReference>
<accession>A0A1Y4KYY8</accession>
<gene>
    <name evidence="1" type="ORF">B5F17_14220</name>
</gene>
<protein>
    <submittedName>
        <fullName evidence="1">Uncharacterized protein</fullName>
    </submittedName>
</protein>
<proteinExistence type="predicted"/>
<dbReference type="EMBL" id="NFKK01000035">
    <property type="protein sequence ID" value="OUP49778.1"/>
    <property type="molecule type" value="Genomic_DNA"/>
</dbReference>